<evidence type="ECO:0000313" key="1">
    <source>
        <dbReference type="EMBL" id="QOX64693.1"/>
    </source>
</evidence>
<sequence length="650" mass="70652">MIENRYPHVFQPLTIRGITLKNRLQYAPTVVLKCAPNGDMTQEMLDFMKWQAKIGVAYITVGDTPVTHDTTSAWLCEMNVNSDDCIHGMNQLVEAARSNGAELSVELAHAGRGSRVSPDEPPAFAVSADRPLCPEMSNLKEMDRLDMDYMKNRYVDCAVRCKKAGFRIIMLHCAHNNLLAQWLSPDSNVRSDEYGGNPENRRRFPLEVLKAVRDAVGQDMIIEIRVSAQEDTPGGLEFHESLDFMEAAQEYVDIIHISRGNVFTLGGTFCIPTYFKGRQLNVTFAAEAKKRLHVPVCVVGNITSLKEAEEIIASGKADLIAMAKSYMADPALISKSITGKETEVRPCTRCDLCGNANTYGTSMSCAVNPRMGITGAIEPVPEADRKKVMVIGGGPAGMMAAQTLTARGHEVSLWEKCAHLGGLLFDAVMVPFKGYMRDYLEWDIKATLNCGAKINLGREVTLDIVEKENPDAVIVATGSRYITPPIPGIDHSKVKSVRDVDSDHGSAGDTVVVCGGGLSGLECALALAQNGKTVTVVDMIPAEEFCKDMPIFNRADLFDQLEHAGVALIGGKKITGFCNNGVALADDKGEVQIIPGDTFVNALGVAPVNDLGKALLGKYPSGIYLVGDCVCRGRNYYHANHEAYHAAMMI</sequence>
<gene>
    <name evidence="1" type="ORF">FRZ06_15750</name>
</gene>
<protein>
    <submittedName>
        <fullName evidence="1">FAD-dependent oxidoreductase</fullName>
    </submittedName>
</protein>
<keyword evidence="2" id="KW-1185">Reference proteome</keyword>
<reference evidence="1" key="1">
    <citation type="submission" date="2019-08" db="EMBL/GenBank/DDBJ databases">
        <title>Genome sequence of Clostridiales bacterium MT110.</title>
        <authorList>
            <person name="Cao J."/>
        </authorList>
    </citation>
    <scope>NUCLEOTIDE SEQUENCE</scope>
    <source>
        <strain evidence="1">MT110</strain>
    </source>
</reference>
<dbReference type="EMBL" id="CP042469">
    <property type="protein sequence ID" value="QOX64693.1"/>
    <property type="molecule type" value="Genomic_DNA"/>
</dbReference>
<name>A0ACD1AEQ0_9FIRM</name>
<accession>A0ACD1AEQ0</accession>
<organism evidence="1 2">
    <name type="scientific">Anoxybacterium hadale</name>
    <dbReference type="NCBI Taxonomy" id="3408580"/>
    <lineage>
        <taxon>Bacteria</taxon>
        <taxon>Bacillati</taxon>
        <taxon>Bacillota</taxon>
        <taxon>Clostridia</taxon>
        <taxon>Peptostreptococcales</taxon>
        <taxon>Anaerovoracaceae</taxon>
        <taxon>Anoxybacterium</taxon>
    </lineage>
</organism>
<dbReference type="Proteomes" id="UP000594014">
    <property type="component" value="Chromosome"/>
</dbReference>
<evidence type="ECO:0000313" key="2">
    <source>
        <dbReference type="Proteomes" id="UP000594014"/>
    </source>
</evidence>
<proteinExistence type="predicted"/>